<dbReference type="GO" id="GO:0035356">
    <property type="term" value="P:intracellular triglyceride homeostasis"/>
    <property type="evidence" value="ECO:0007669"/>
    <property type="project" value="UniProtKB-ARBA"/>
</dbReference>
<evidence type="ECO:0000256" key="5">
    <source>
        <dbReference type="ARBA" id="ARBA00022677"/>
    </source>
</evidence>
<dbReference type="SUPFAM" id="SSF53474">
    <property type="entry name" value="alpha/beta-Hydrolases"/>
    <property type="match status" value="1"/>
</dbReference>
<dbReference type="Gene3D" id="3.40.50.1820">
    <property type="entry name" value="alpha/beta hydrolase"/>
    <property type="match status" value="1"/>
</dbReference>
<dbReference type="GO" id="GO:0160077">
    <property type="term" value="P:lipid droplet fusion"/>
    <property type="evidence" value="ECO:0007669"/>
    <property type="project" value="UniProtKB-ARBA"/>
</dbReference>
<dbReference type="FunFam" id="3.40.50.1820:FF:000068">
    <property type="entry name" value="Lipid droplet associated hydrolase"/>
    <property type="match status" value="1"/>
</dbReference>
<dbReference type="GO" id="GO:0042632">
    <property type="term" value="P:cholesterol homeostasis"/>
    <property type="evidence" value="ECO:0007669"/>
    <property type="project" value="UniProtKB-ARBA"/>
</dbReference>
<comment type="caution">
    <text evidence="11">The sequence shown here is derived from an EMBL/GenBank/DDBJ whole genome shotgun (WGS) entry which is preliminary data.</text>
</comment>
<dbReference type="EC" id="3.1.1.13" evidence="9"/>
<dbReference type="AlphaFoldDB" id="A0A4Z2BUP6"/>
<evidence type="ECO:0000256" key="8">
    <source>
        <dbReference type="ARBA" id="ARBA00031924"/>
    </source>
</evidence>
<evidence type="ECO:0000256" key="6">
    <source>
        <dbReference type="ARBA" id="ARBA00022801"/>
    </source>
</evidence>
<dbReference type="EMBL" id="SWLE01000010">
    <property type="protein sequence ID" value="TNM95954.1"/>
    <property type="molecule type" value="Genomic_DNA"/>
</dbReference>
<dbReference type="GO" id="GO:0004771">
    <property type="term" value="F:sterol ester esterase activity"/>
    <property type="evidence" value="ECO:0007669"/>
    <property type="project" value="UniProtKB-EC"/>
</dbReference>
<dbReference type="PANTHER" id="PTHR13390:SF0">
    <property type="entry name" value="LIPID DROPLET-ASSOCIATED HYDROLASE"/>
    <property type="match status" value="1"/>
</dbReference>
<evidence type="ECO:0000256" key="4">
    <source>
        <dbReference type="ARBA" id="ARBA00019242"/>
    </source>
</evidence>
<evidence type="ECO:0000256" key="2">
    <source>
        <dbReference type="ARBA" id="ARBA00004502"/>
    </source>
</evidence>
<keyword evidence="5" id="KW-0551">Lipid droplet</keyword>
<dbReference type="PANTHER" id="PTHR13390">
    <property type="entry name" value="LIPASE"/>
    <property type="match status" value="1"/>
</dbReference>
<evidence type="ECO:0000313" key="11">
    <source>
        <dbReference type="EMBL" id="TNM95954.1"/>
    </source>
</evidence>
<gene>
    <name evidence="11" type="ORF">fugu_017037</name>
</gene>
<evidence type="ECO:0000313" key="12">
    <source>
        <dbReference type="Proteomes" id="UP000516260"/>
    </source>
</evidence>
<keyword evidence="6" id="KW-0378">Hydrolase</keyword>
<proteinExistence type="inferred from homology"/>
<organism evidence="11 12">
    <name type="scientific">Takifugu bimaculatus</name>
    <dbReference type="NCBI Taxonomy" id="433685"/>
    <lineage>
        <taxon>Eukaryota</taxon>
        <taxon>Metazoa</taxon>
        <taxon>Chordata</taxon>
        <taxon>Craniata</taxon>
        <taxon>Vertebrata</taxon>
        <taxon>Euteleostomi</taxon>
        <taxon>Actinopterygii</taxon>
        <taxon>Neopterygii</taxon>
        <taxon>Teleostei</taxon>
        <taxon>Neoteleostei</taxon>
        <taxon>Acanthomorphata</taxon>
        <taxon>Eupercaria</taxon>
        <taxon>Tetraodontiformes</taxon>
        <taxon>Tetradontoidea</taxon>
        <taxon>Tetraodontidae</taxon>
        <taxon>Takifugu</taxon>
    </lineage>
</organism>
<dbReference type="GO" id="GO:0019915">
    <property type="term" value="P:lipid storage"/>
    <property type="evidence" value="ECO:0007669"/>
    <property type="project" value="InterPro"/>
</dbReference>
<comment type="catalytic activity">
    <reaction evidence="10">
        <text>a cholesterol ester + H2O = cholesterol + a fatty acid + H(+)</text>
        <dbReference type="Rhea" id="RHEA:36403"/>
        <dbReference type="ChEBI" id="CHEBI:15377"/>
        <dbReference type="ChEBI" id="CHEBI:15378"/>
        <dbReference type="ChEBI" id="CHEBI:16113"/>
        <dbReference type="ChEBI" id="CHEBI:17002"/>
        <dbReference type="ChEBI" id="CHEBI:28868"/>
        <dbReference type="EC" id="3.1.1.13"/>
    </reaction>
    <physiologicalReaction direction="left-to-right" evidence="10">
        <dbReference type="Rhea" id="RHEA:36404"/>
    </physiologicalReaction>
</comment>
<evidence type="ECO:0000256" key="1">
    <source>
        <dbReference type="ARBA" id="ARBA00004240"/>
    </source>
</evidence>
<dbReference type="Proteomes" id="UP000516260">
    <property type="component" value="Chromosome 18"/>
</dbReference>
<accession>A0A4Z2BUP6</accession>
<sequence length="316" mass="35485">MDGFVPERGCEAQTEFIYCCGAVTELLKFGSCVPGCRLLFLIIPGNPGVVGFYRTFMQTIHSMCRYRHPVWAVSHAGHCAPPDSMDMLQGAAEDGDVFGLSGQVEHKLAFIRTHVPRGTTLVLVGHSIGCYIILEIMKRSPDLKVMKSIMLFPTIERMAQTPQGRLLTPVLCYFRYLAYLPVFLLSLVPEGLKACLVRLLLGGIPSLDHTVIQPTVELLSGDCAANAMYMAGQEMEKVLERDNGTIRRHLGKLIFYYGATDHWCPAQYYYDIRKAFPHGDLRLCERGFRHAFVLDAGSDIARMVVQWIRADLRTYD</sequence>
<dbReference type="InterPro" id="IPR029058">
    <property type="entry name" value="AB_hydrolase_fold"/>
</dbReference>
<name>A0A4Z2BUP6_9TELE</name>
<evidence type="ECO:0000256" key="10">
    <source>
        <dbReference type="ARBA" id="ARBA00049527"/>
    </source>
</evidence>
<dbReference type="GO" id="GO:0005811">
    <property type="term" value="C:lipid droplet"/>
    <property type="evidence" value="ECO:0007669"/>
    <property type="project" value="UniProtKB-SubCell"/>
</dbReference>
<keyword evidence="7" id="KW-0256">Endoplasmic reticulum</keyword>
<dbReference type="GO" id="GO:0005783">
    <property type="term" value="C:endoplasmic reticulum"/>
    <property type="evidence" value="ECO:0007669"/>
    <property type="project" value="UniProtKB-SubCell"/>
</dbReference>
<evidence type="ECO:0000256" key="3">
    <source>
        <dbReference type="ARBA" id="ARBA00008300"/>
    </source>
</evidence>
<evidence type="ECO:0000256" key="7">
    <source>
        <dbReference type="ARBA" id="ARBA00022824"/>
    </source>
</evidence>
<comment type="similarity">
    <text evidence="3">Belongs to the AB hydrolase superfamily. LDAH family.</text>
</comment>
<evidence type="ECO:0000256" key="9">
    <source>
        <dbReference type="ARBA" id="ARBA00039150"/>
    </source>
</evidence>
<protein>
    <recommendedName>
        <fullName evidence="4">Lipid droplet-associated hydrolase</fullName>
        <ecNumber evidence="9">3.1.1.13</ecNumber>
    </recommendedName>
    <alternativeName>
        <fullName evidence="8">Lipid droplet-associated serine hydrolase</fullName>
    </alternativeName>
</protein>
<keyword evidence="12" id="KW-1185">Reference proteome</keyword>
<dbReference type="InterPro" id="IPR019363">
    <property type="entry name" value="LDAH"/>
</dbReference>
<reference evidence="11 12" key="1">
    <citation type="submission" date="2019-04" db="EMBL/GenBank/DDBJ databases">
        <title>The sequence and de novo assembly of Takifugu bimaculatus genome using PacBio and Hi-C technologies.</title>
        <authorList>
            <person name="Xu P."/>
            <person name="Liu B."/>
            <person name="Zhou Z."/>
        </authorList>
    </citation>
    <scope>NUCLEOTIDE SEQUENCE [LARGE SCALE GENOMIC DNA]</scope>
    <source>
        <strain evidence="11">TB-2018</strain>
        <tissue evidence="11">Muscle</tissue>
    </source>
</reference>
<dbReference type="Pfam" id="PF10230">
    <property type="entry name" value="LIDHydrolase"/>
    <property type="match status" value="1"/>
</dbReference>
<comment type="subcellular location">
    <subcellularLocation>
        <location evidence="1">Endoplasmic reticulum</location>
    </subcellularLocation>
    <subcellularLocation>
        <location evidence="2">Lipid droplet</location>
    </subcellularLocation>
</comment>